<dbReference type="InterPro" id="IPR029063">
    <property type="entry name" value="SAM-dependent_MTases_sf"/>
</dbReference>
<evidence type="ECO:0000256" key="1">
    <source>
        <dbReference type="ARBA" id="ARBA00022679"/>
    </source>
</evidence>
<accession>A0A381SL59</accession>
<dbReference type="InterPro" id="IPR050447">
    <property type="entry name" value="Erg6_SMT_methyltransf"/>
</dbReference>
<dbReference type="EMBL" id="UINC01003265">
    <property type="protein sequence ID" value="SVA04792.1"/>
    <property type="molecule type" value="Genomic_DNA"/>
</dbReference>
<organism evidence="3">
    <name type="scientific">marine metagenome</name>
    <dbReference type="NCBI Taxonomy" id="408172"/>
    <lineage>
        <taxon>unclassified sequences</taxon>
        <taxon>metagenomes</taxon>
        <taxon>ecological metagenomes</taxon>
    </lineage>
</organism>
<feature type="domain" description="Methyltransferase type 11" evidence="2">
    <location>
        <begin position="151"/>
        <end position="245"/>
    </location>
</feature>
<gene>
    <name evidence="3" type="ORF">METZ01_LOCUS57646</name>
</gene>
<dbReference type="GO" id="GO:0008757">
    <property type="term" value="F:S-adenosylmethionine-dependent methyltransferase activity"/>
    <property type="evidence" value="ECO:0007669"/>
    <property type="project" value="InterPro"/>
</dbReference>
<dbReference type="Gene3D" id="3.40.50.150">
    <property type="entry name" value="Vaccinia Virus protein VP39"/>
    <property type="match status" value="1"/>
</dbReference>
<evidence type="ECO:0000313" key="3">
    <source>
        <dbReference type="EMBL" id="SVA04792.1"/>
    </source>
</evidence>
<dbReference type="Pfam" id="PF08241">
    <property type="entry name" value="Methyltransf_11"/>
    <property type="match status" value="1"/>
</dbReference>
<dbReference type="CDD" id="cd02440">
    <property type="entry name" value="AdoMet_MTases"/>
    <property type="match status" value="1"/>
</dbReference>
<protein>
    <recommendedName>
        <fullName evidence="2">Methyltransferase type 11 domain-containing protein</fullName>
    </recommendedName>
</protein>
<proteinExistence type="predicted"/>
<dbReference type="PANTHER" id="PTHR44068:SF11">
    <property type="entry name" value="GERANYL DIPHOSPHATE 2-C-METHYLTRANSFERASE"/>
    <property type="match status" value="1"/>
</dbReference>
<name>A0A381SL59_9ZZZZ</name>
<keyword evidence="1" id="KW-0808">Transferase</keyword>
<reference evidence="3" key="1">
    <citation type="submission" date="2018-05" db="EMBL/GenBank/DDBJ databases">
        <authorList>
            <person name="Lanie J.A."/>
            <person name="Ng W.-L."/>
            <person name="Kazmierczak K.M."/>
            <person name="Andrzejewski T.M."/>
            <person name="Davidsen T.M."/>
            <person name="Wayne K.J."/>
            <person name="Tettelin H."/>
            <person name="Glass J.I."/>
            <person name="Rusch D."/>
            <person name="Podicherti R."/>
            <person name="Tsui H.-C.T."/>
            <person name="Winkler M.E."/>
        </authorList>
    </citation>
    <scope>NUCLEOTIDE SEQUENCE</scope>
</reference>
<dbReference type="AlphaFoldDB" id="A0A381SL59"/>
<dbReference type="SUPFAM" id="SSF53335">
    <property type="entry name" value="S-adenosyl-L-methionine-dependent methyltransferases"/>
    <property type="match status" value="1"/>
</dbReference>
<dbReference type="PANTHER" id="PTHR44068">
    <property type="entry name" value="ZGC:194242"/>
    <property type="match status" value="1"/>
</dbReference>
<evidence type="ECO:0000259" key="2">
    <source>
        <dbReference type="Pfam" id="PF08241"/>
    </source>
</evidence>
<sequence length="355" mass="40851">MNMENDSMKDVYDLLDKFTEISKKLAFKHPYLVIIAMHEYFRNIWPNDPIIEEKLADDKLESIILCLKNCLNLLSSAEKIGSYFTSKELLTKFKNLDEKGEKDHSQTQTVYGKLWKSLDDNYLIQDTKNILINLFEQNGMNVNILKDKIVLDMGCGSGRFTIALAQLGVKNVIGVDLGEGGIKIGEKQSKDLDLKNIQFMKESVLSLPFEDETFDFVFSKGVLHHTGQLENGLKEFYRVLKPGGNGFLYLYGSGGLFWNSRKKMREVMKDIPMNYTLGVLDTIGMPSQRYVFADSWYVPIEEHVERKWLEEFLLNKFSKITKVENSGESTIQSMSNLPYSNELWGDGELRYFLTK</sequence>
<dbReference type="InterPro" id="IPR013216">
    <property type="entry name" value="Methyltransf_11"/>
</dbReference>